<comment type="function">
    <text evidence="1 10">Role in flagellar biosynthesis.</text>
</comment>
<evidence type="ECO:0000256" key="4">
    <source>
        <dbReference type="ARBA" id="ARBA00022475"/>
    </source>
</evidence>
<dbReference type="Proteomes" id="UP000643403">
    <property type="component" value="Unassembled WGS sequence"/>
</dbReference>
<evidence type="ECO:0000313" key="12">
    <source>
        <dbReference type="Proteomes" id="UP000643403"/>
    </source>
</evidence>
<evidence type="ECO:0000256" key="2">
    <source>
        <dbReference type="ARBA" id="ARBA00009772"/>
    </source>
</evidence>
<evidence type="ECO:0000256" key="1">
    <source>
        <dbReference type="ARBA" id="ARBA00002578"/>
    </source>
</evidence>
<keyword evidence="11" id="KW-0966">Cell projection</keyword>
<keyword evidence="11" id="KW-0282">Flagellum</keyword>
<organism evidence="11 12">
    <name type="scientific">Cognatilysobacter xinjiangensis</name>
    <dbReference type="NCBI Taxonomy" id="546892"/>
    <lineage>
        <taxon>Bacteria</taxon>
        <taxon>Pseudomonadati</taxon>
        <taxon>Pseudomonadota</taxon>
        <taxon>Gammaproteobacteria</taxon>
        <taxon>Lysobacterales</taxon>
        <taxon>Lysobacteraceae</taxon>
        <taxon>Cognatilysobacter</taxon>
    </lineage>
</organism>
<dbReference type="NCBIfam" id="TIGR01400">
    <property type="entry name" value="fliR"/>
    <property type="match status" value="1"/>
</dbReference>
<feature type="transmembrane region" description="Helical" evidence="10">
    <location>
        <begin position="196"/>
        <end position="216"/>
    </location>
</feature>
<accession>A0ABQ3BNI8</accession>
<feature type="transmembrane region" description="Helical" evidence="10">
    <location>
        <begin position="228"/>
        <end position="245"/>
    </location>
</feature>
<keyword evidence="12" id="KW-1185">Reference proteome</keyword>
<feature type="transmembrane region" description="Helical" evidence="10">
    <location>
        <begin position="139"/>
        <end position="162"/>
    </location>
</feature>
<dbReference type="PRINTS" id="PR00953">
    <property type="entry name" value="TYPE3IMRPROT"/>
</dbReference>
<dbReference type="EMBL" id="BMXY01000001">
    <property type="protein sequence ID" value="GGZ52713.1"/>
    <property type="molecule type" value="Genomic_DNA"/>
</dbReference>
<comment type="subcellular location">
    <subcellularLocation>
        <location evidence="10">Cell membrane</location>
        <topology evidence="10">Multi-pass membrane protein</topology>
    </subcellularLocation>
    <subcellularLocation>
        <location evidence="10">Bacterial flagellum basal body</location>
    </subcellularLocation>
</comment>
<keyword evidence="8 10" id="KW-0975">Bacterial flagellum</keyword>
<name>A0ABQ3BNI8_9GAMM</name>
<evidence type="ECO:0000256" key="3">
    <source>
        <dbReference type="ARBA" id="ARBA00021717"/>
    </source>
</evidence>
<comment type="caution">
    <text evidence="11">The sequence shown here is derived from an EMBL/GenBank/DDBJ whole genome shotgun (WGS) entry which is preliminary data.</text>
</comment>
<evidence type="ECO:0000256" key="7">
    <source>
        <dbReference type="ARBA" id="ARBA00023136"/>
    </source>
</evidence>
<keyword evidence="7 10" id="KW-0472">Membrane</keyword>
<keyword evidence="5 10" id="KW-0812">Transmembrane</keyword>
<proteinExistence type="inferred from homology"/>
<dbReference type="PANTHER" id="PTHR30065">
    <property type="entry name" value="FLAGELLAR BIOSYNTHETIC PROTEIN FLIR"/>
    <property type="match status" value="1"/>
</dbReference>
<evidence type="ECO:0000256" key="10">
    <source>
        <dbReference type="RuleBase" id="RU362071"/>
    </source>
</evidence>
<evidence type="ECO:0000313" key="11">
    <source>
        <dbReference type="EMBL" id="GGZ52713.1"/>
    </source>
</evidence>
<comment type="similarity">
    <text evidence="2 10">Belongs to the FliR/MopE/SpaR family.</text>
</comment>
<dbReference type="Pfam" id="PF01311">
    <property type="entry name" value="Bac_export_1"/>
    <property type="match status" value="1"/>
</dbReference>
<evidence type="ECO:0000256" key="6">
    <source>
        <dbReference type="ARBA" id="ARBA00022989"/>
    </source>
</evidence>
<gene>
    <name evidence="11" type="primary">fliR</name>
    <name evidence="11" type="ORF">GCM10008101_02270</name>
</gene>
<keyword evidence="4 10" id="KW-1003">Cell membrane</keyword>
<comment type="caution">
    <text evidence="10">Lacks conserved residue(s) required for the propagation of feature annotation.</text>
</comment>
<protein>
    <recommendedName>
        <fullName evidence="3 9">Flagellar biosynthetic protein FliR</fullName>
    </recommendedName>
</protein>
<reference evidence="12" key="1">
    <citation type="journal article" date="2019" name="Int. J. Syst. Evol. Microbiol.">
        <title>The Global Catalogue of Microorganisms (GCM) 10K type strain sequencing project: providing services to taxonomists for standard genome sequencing and annotation.</title>
        <authorList>
            <consortium name="The Broad Institute Genomics Platform"/>
            <consortium name="The Broad Institute Genome Sequencing Center for Infectious Disease"/>
            <person name="Wu L."/>
            <person name="Ma J."/>
        </authorList>
    </citation>
    <scope>NUCLEOTIDE SEQUENCE [LARGE SCALE GENOMIC DNA]</scope>
    <source>
        <strain evidence="12">KCTC 22558</strain>
    </source>
</reference>
<dbReference type="InterPro" id="IPR006303">
    <property type="entry name" value="FliR"/>
</dbReference>
<sequence>MHPAGPMDPVTLTTADGLNLFGLLSATLWYAIRIGAAMQALPMVGGRGIPARSRLVLTIAISVALSQLLPAPPPAGVNAATALAVMREFATGIAIGLMLRIAFEAGEIAGQLISQGMGLSNATLANPTSGEASPVVSQWFFLAFGLVFFTSDGHLALVRLLFDSYAAMPVGAPFADWPGFVTSVPTFFGEALRTGVLLALPVMMALLAVNVAVGVLSRAAQQLSPMSLGFPIALLVGLLLLMLLARELQGPVQRLFEQAFQAARALTG</sequence>
<evidence type="ECO:0000256" key="5">
    <source>
        <dbReference type="ARBA" id="ARBA00022692"/>
    </source>
</evidence>
<dbReference type="PANTHER" id="PTHR30065:SF8">
    <property type="entry name" value="FLAGELLAR BIOSYNTHETIC PROTEIN FLIR"/>
    <property type="match status" value="1"/>
</dbReference>
<evidence type="ECO:0000256" key="9">
    <source>
        <dbReference type="NCBIfam" id="TIGR01400"/>
    </source>
</evidence>
<evidence type="ECO:0000256" key="8">
    <source>
        <dbReference type="ARBA" id="ARBA00023143"/>
    </source>
</evidence>
<keyword evidence="11" id="KW-0969">Cilium</keyword>
<dbReference type="InterPro" id="IPR002010">
    <property type="entry name" value="T3SS_IM_R"/>
</dbReference>
<feature type="transmembrane region" description="Helical" evidence="10">
    <location>
        <begin position="20"/>
        <end position="41"/>
    </location>
</feature>
<keyword evidence="6 10" id="KW-1133">Transmembrane helix</keyword>